<feature type="compositionally biased region" description="Polar residues" evidence="2">
    <location>
        <begin position="496"/>
        <end position="507"/>
    </location>
</feature>
<name>A0ABR4QLS0_9CEST</name>
<feature type="compositionally biased region" description="Polar residues" evidence="2">
    <location>
        <begin position="664"/>
        <end position="676"/>
    </location>
</feature>
<comment type="caution">
    <text evidence="4">The sequence shown here is derived from an EMBL/GenBank/DDBJ whole genome shotgun (WGS) entry which is preliminary data.</text>
</comment>
<dbReference type="PANTHER" id="PTHR13037">
    <property type="entry name" value="FORMIN"/>
    <property type="match status" value="1"/>
</dbReference>
<feature type="compositionally biased region" description="Pro residues" evidence="2">
    <location>
        <begin position="964"/>
        <end position="982"/>
    </location>
</feature>
<feature type="region of interest" description="Disordered" evidence="2">
    <location>
        <begin position="248"/>
        <end position="274"/>
    </location>
</feature>
<evidence type="ECO:0000256" key="2">
    <source>
        <dbReference type="SAM" id="MobiDB-lite"/>
    </source>
</evidence>
<feature type="region of interest" description="Disordered" evidence="2">
    <location>
        <begin position="480"/>
        <end position="519"/>
    </location>
</feature>
<dbReference type="Proteomes" id="UP001651158">
    <property type="component" value="Unassembled WGS sequence"/>
</dbReference>
<dbReference type="SMART" id="SM00355">
    <property type="entry name" value="ZnF_C2H2"/>
    <property type="match status" value="2"/>
</dbReference>
<reference evidence="4 5" key="1">
    <citation type="journal article" date="2022" name="Front. Cell. Infect. Microbiol.">
        <title>The Genomes of Two Strains of Taenia crassiceps the Animal Model for the Study of Human Cysticercosis.</title>
        <authorList>
            <person name="Bobes R.J."/>
            <person name="Estrada K."/>
            <person name="Rios-Valencia D.G."/>
            <person name="Calderon-Gallegos A."/>
            <person name="de la Torre P."/>
            <person name="Carrero J.C."/>
            <person name="Sanchez-Flores A."/>
            <person name="Laclette J.P."/>
        </authorList>
    </citation>
    <scope>NUCLEOTIDE SEQUENCE [LARGE SCALE GENOMIC DNA]</scope>
    <source>
        <strain evidence="4">WFUcys</strain>
    </source>
</reference>
<feature type="region of interest" description="Disordered" evidence="2">
    <location>
        <begin position="802"/>
        <end position="824"/>
    </location>
</feature>
<feature type="compositionally biased region" description="Polar residues" evidence="2">
    <location>
        <begin position="748"/>
        <end position="764"/>
    </location>
</feature>
<evidence type="ECO:0000256" key="1">
    <source>
        <dbReference type="ARBA" id="ARBA00022581"/>
    </source>
</evidence>
<dbReference type="InterPro" id="IPR013087">
    <property type="entry name" value="Znf_C2H2_type"/>
</dbReference>
<dbReference type="PROSITE" id="PS00028">
    <property type="entry name" value="ZINC_FINGER_C2H2_1"/>
    <property type="match status" value="1"/>
</dbReference>
<feature type="region of interest" description="Disordered" evidence="2">
    <location>
        <begin position="863"/>
        <end position="938"/>
    </location>
</feature>
<dbReference type="EMBL" id="JAKROA010000002">
    <property type="protein sequence ID" value="KAL5110586.1"/>
    <property type="molecule type" value="Genomic_DNA"/>
</dbReference>
<keyword evidence="5" id="KW-1185">Reference proteome</keyword>
<feature type="compositionally biased region" description="Polar residues" evidence="2">
    <location>
        <begin position="924"/>
        <end position="938"/>
    </location>
</feature>
<feature type="region of interest" description="Disordered" evidence="2">
    <location>
        <begin position="551"/>
        <end position="597"/>
    </location>
</feature>
<evidence type="ECO:0000313" key="5">
    <source>
        <dbReference type="Proteomes" id="UP001651158"/>
    </source>
</evidence>
<keyword evidence="1" id="KW-0945">Host-virus interaction</keyword>
<feature type="region of interest" description="Disordered" evidence="2">
    <location>
        <begin position="958"/>
        <end position="985"/>
    </location>
</feature>
<sequence>MDFKPDSSNNFLTINGSASSQPYTQPLISTFALPIRSYIPIKPSDVASNPNVATPPSIPRLHFLSPSAPTFNPTQLHGTQIFSNSSAAPTGRQLHSATINAAGVLSPPATLAAENKRPAMDSSSAMSVYRKYYTDVLGYFKTLIDNLENVDSSSTNRTHSTISNNVQNCRSLDNDPWGHSKTVMEGYFRRSGARDWDWASWHNYLSWISRTHPEWFQLFSECSKQMGIDWDVMYQKWLASKSNAKDQAPVFDLSRPPPASTSNPQQAPPPPIANPFCLTSVPPPQDPRVWCEDCDKYFPTQRSYDIHLRGVCHIQNALTKTITNNASAVLDIPPPQWAPQVHPPHVELAVPRHRPTVDSRPTQKRELRIQQLLDICIQPLVGLNYITEFQRRGLLECIYVCDLCEKRAFWPPAVIKHVCSIRHRMAYLKYHYPPLHQLISLDRSPESIRKRRLTSYAQQVESSEGRKRLSIMVENENSTFKTRVEPLEPKKLQDSPLASAQTATQNDEVLETSPHTKMADVMSTSAIHSREPDENNTNEIGDDEIEEGEMLDCSTTSSSSCAPEDQEGSARKEGIASPASSHFSDEEDGDSGEYDNSKLPSLFSTGVVETSGNRQSSIFVHLPDFEIGFVSERPLLPDLPTADECTGFVEHLRKKGLLGAQRLPTSEVSEQQQKDTTPVEVAPTDSQLGRSFEEEVRWALKRLETADQKANPLQFSFKSRSRITAPSAPLLPDPPIVLSTKAKDKNSRGVSETSTRHNGSNNPQTMKRAVKTLLGDFKPSLPLLQPLLGSRHGQTIPVIMSNQPRPLLPQPSHSASILKREDPKVDVLEDPSKRLKLDQLDGVKSLLSSPLDALQALLKGNLGASGEQQQREESEVSRSSAPITQSPTNSSPCPTEIFDGYSYFSRQEEEETKTHGRTSTTKTQLSTNRQRQSITKSATANIATTQGRSSKLATFADMLGMNEPPAPPPPSRPPPPPAPVQPTVPQVPTAATAGILGAGLAPAAWLATPLWQPPTVIPAQALATPSSSTAAAAALAAAAGGFNPAAFVMPTNVNLADWAHPPNSGHIAVSLGREFRFFYCKILCRHASHLCGVGLRFCLIQKRCDLSELCALGSFAFHDPPKARLAFSDGVRLKASTHGVFTAFVPLSDELPS</sequence>
<feature type="compositionally biased region" description="Basic and acidic residues" evidence="2">
    <location>
        <begin position="482"/>
        <end position="493"/>
    </location>
</feature>
<protein>
    <recommendedName>
        <fullName evidence="3">C2H2-type domain-containing protein</fullName>
    </recommendedName>
</protein>
<evidence type="ECO:0000259" key="3">
    <source>
        <dbReference type="PROSITE" id="PS00028"/>
    </source>
</evidence>
<feature type="domain" description="C2H2-type" evidence="3">
    <location>
        <begin position="291"/>
        <end position="313"/>
    </location>
</feature>
<evidence type="ECO:0000313" key="4">
    <source>
        <dbReference type="EMBL" id="KAL5110586.1"/>
    </source>
</evidence>
<gene>
    <name evidence="4" type="ORF">TcWFU_006914</name>
</gene>
<accession>A0ABR4QLS0</accession>
<organism evidence="4 5">
    <name type="scientific">Taenia crassiceps</name>
    <dbReference type="NCBI Taxonomy" id="6207"/>
    <lineage>
        <taxon>Eukaryota</taxon>
        <taxon>Metazoa</taxon>
        <taxon>Spiralia</taxon>
        <taxon>Lophotrochozoa</taxon>
        <taxon>Platyhelminthes</taxon>
        <taxon>Cestoda</taxon>
        <taxon>Eucestoda</taxon>
        <taxon>Cyclophyllidea</taxon>
        <taxon>Taeniidae</taxon>
        <taxon>Taenia</taxon>
    </lineage>
</organism>
<feature type="region of interest" description="Disordered" evidence="2">
    <location>
        <begin position="664"/>
        <end position="685"/>
    </location>
</feature>
<feature type="region of interest" description="Disordered" evidence="2">
    <location>
        <begin position="726"/>
        <end position="764"/>
    </location>
</feature>
<proteinExistence type="predicted"/>
<dbReference type="PANTHER" id="PTHR13037:SF24">
    <property type="entry name" value="POLYCOMB PROTEIN PCL-RELATED"/>
    <property type="match status" value="1"/>
</dbReference>
<feature type="compositionally biased region" description="Polar residues" evidence="2">
    <location>
        <begin position="881"/>
        <end position="893"/>
    </location>
</feature>